<reference evidence="3" key="1">
    <citation type="submission" date="2009-01" db="EMBL/GenBank/DDBJ databases">
        <title>Complete sequence of chromosome of Anaerocellum thermophilum DSM 6725.</title>
        <authorList>
            <person name="Lucas S."/>
            <person name="Copeland A."/>
            <person name="Lapidus A."/>
            <person name="Glavina del Rio T."/>
            <person name="Tice H."/>
            <person name="Bruce D."/>
            <person name="Goodwin L."/>
            <person name="Pitluck S."/>
            <person name="Sims D."/>
            <person name="Meincke L."/>
            <person name="Brettin T."/>
            <person name="Detter J.C."/>
            <person name="Han C."/>
            <person name="Larimer F."/>
            <person name="Land M."/>
            <person name="Hauser L."/>
            <person name="Kyrpides N."/>
            <person name="Ovchinnikova G."/>
            <person name="Kataeva I."/>
            <person name="Adams M.W.W."/>
        </authorList>
    </citation>
    <scope>NUCLEOTIDE SEQUENCE [LARGE SCALE GENOMIC DNA]</scope>
    <source>
        <strain evidence="3">ATCC BAA-1888 / DSM 6725 / Z-1320</strain>
    </source>
</reference>
<name>B9MQB8_CALBD</name>
<dbReference type="AlphaFoldDB" id="B9MQB8"/>
<organism evidence="2 3">
    <name type="scientific">Caldicellulosiruptor bescii (strain ATCC BAA-1888 / DSM 6725 / KCTC 15123 / Z-1320)</name>
    <name type="common">Anaerocellum thermophilum</name>
    <dbReference type="NCBI Taxonomy" id="521460"/>
    <lineage>
        <taxon>Bacteria</taxon>
        <taxon>Bacillati</taxon>
        <taxon>Bacillota</taxon>
        <taxon>Bacillota incertae sedis</taxon>
        <taxon>Caldicellulosiruptorales</taxon>
        <taxon>Caldicellulosiruptoraceae</taxon>
        <taxon>Caldicellulosiruptor</taxon>
    </lineage>
</organism>
<dbReference type="EMBL" id="CP001393">
    <property type="protein sequence ID" value="ACM59910.1"/>
    <property type="molecule type" value="Genomic_DNA"/>
</dbReference>
<feature type="transmembrane region" description="Helical" evidence="1">
    <location>
        <begin position="105"/>
        <end position="127"/>
    </location>
</feature>
<dbReference type="HOGENOM" id="CLU_1500825_0_0_9"/>
<dbReference type="GeneID" id="31772150"/>
<keyword evidence="1" id="KW-0472">Membrane</keyword>
<sequence length="185" mass="20849">MIVLLNFLLFTILVIYLCLPKIFLIEIKVEKAIFVGVKFNFLGIYVCIFYKKIPVSGCKKVKHFSIGKGAKKKKSKLFSTKTVFRLIRIFLLSTVVKVVKICARIYCADAFILSILSASIYSIWGILMSCGQNTKLDYQAFCQENFLSSTLQLNISIKIFPIKLLTNTIKAINKQKGGVKLGTSN</sequence>
<proteinExistence type="predicted"/>
<feature type="transmembrane region" description="Helical" evidence="1">
    <location>
        <begin position="7"/>
        <end position="25"/>
    </location>
</feature>
<dbReference type="Proteomes" id="UP000007723">
    <property type="component" value="Chromosome"/>
</dbReference>
<protein>
    <submittedName>
        <fullName evidence="2">Uncharacterized protein</fullName>
    </submittedName>
</protein>
<accession>B9MQB8</accession>
<feature type="transmembrane region" description="Helical" evidence="1">
    <location>
        <begin position="31"/>
        <end position="50"/>
    </location>
</feature>
<keyword evidence="1" id="KW-1133">Transmembrane helix</keyword>
<evidence type="ECO:0000256" key="1">
    <source>
        <dbReference type="SAM" id="Phobius"/>
    </source>
</evidence>
<gene>
    <name evidence="2" type="ordered locus">Athe_0795</name>
</gene>
<evidence type="ECO:0000313" key="2">
    <source>
        <dbReference type="EMBL" id="ACM59910.1"/>
    </source>
</evidence>
<keyword evidence="1" id="KW-0812">Transmembrane</keyword>
<dbReference type="RefSeq" id="WP_015907345.1">
    <property type="nucleotide sequence ID" value="NC_012034.1"/>
</dbReference>
<dbReference type="STRING" id="521460.Athe_0795"/>
<dbReference type="KEGG" id="ate:Athe_0795"/>
<evidence type="ECO:0000313" key="3">
    <source>
        <dbReference type="Proteomes" id="UP000007723"/>
    </source>
</evidence>